<reference evidence="2" key="2">
    <citation type="submission" date="2015-08" db="UniProtKB">
        <authorList>
            <consortium name="WormBaseParasite"/>
        </authorList>
    </citation>
    <scope>IDENTIFICATION</scope>
</reference>
<keyword evidence="1" id="KW-1185">Reference proteome</keyword>
<reference evidence="1" key="1">
    <citation type="submission" date="2014-07" db="EMBL/GenBank/DDBJ databases">
        <authorList>
            <person name="Martin A.A"/>
            <person name="De Silva N."/>
        </authorList>
    </citation>
    <scope>NUCLEOTIDE SEQUENCE</scope>
</reference>
<evidence type="ECO:0000313" key="1">
    <source>
        <dbReference type="Proteomes" id="UP000035680"/>
    </source>
</evidence>
<dbReference type="WBParaSite" id="SVE_1094200.1">
    <property type="protein sequence ID" value="SVE_1094200.1"/>
    <property type="gene ID" value="SVE_1094200"/>
</dbReference>
<name>A0A0K0FP90_STRVS</name>
<evidence type="ECO:0000313" key="2">
    <source>
        <dbReference type="WBParaSite" id="SVE_1094200.1"/>
    </source>
</evidence>
<dbReference type="AlphaFoldDB" id="A0A0K0FP90"/>
<accession>A0A0K0FP90</accession>
<proteinExistence type="predicted"/>
<dbReference type="Proteomes" id="UP000035680">
    <property type="component" value="Unassembled WGS sequence"/>
</dbReference>
<sequence length="225" mass="26212">MTDGFRGVEARMDQLEQHLADLEGKFDSSCGAAIPRKKAKKAYKEESEIWDADFNGKLVKIKDLPLDVVSAMVDEKRNYMRSNDLIQFQDADYVDRVMPEHYIKYLSTPVTFGRMVADLLVSKEQQQFFKMVFKSQRASDRRSMPAKYIKRMRAILEYAGASVIQEEERDEYMVCLYTGLNDRSLNMKKSGRSRNVTMYIIEGLKIYWEDETELMELMQEEDGTA</sequence>
<protein>
    <submittedName>
        <fullName evidence="2">Uncharacterized protein</fullName>
    </submittedName>
</protein>
<organism evidence="1 2">
    <name type="scientific">Strongyloides venezuelensis</name>
    <name type="common">Threadworm</name>
    <dbReference type="NCBI Taxonomy" id="75913"/>
    <lineage>
        <taxon>Eukaryota</taxon>
        <taxon>Metazoa</taxon>
        <taxon>Ecdysozoa</taxon>
        <taxon>Nematoda</taxon>
        <taxon>Chromadorea</taxon>
        <taxon>Rhabditida</taxon>
        <taxon>Tylenchina</taxon>
        <taxon>Panagrolaimomorpha</taxon>
        <taxon>Strongyloidoidea</taxon>
        <taxon>Strongyloididae</taxon>
        <taxon>Strongyloides</taxon>
    </lineage>
</organism>